<evidence type="ECO:0000313" key="4">
    <source>
        <dbReference type="Proteomes" id="UP001059985"/>
    </source>
</evidence>
<evidence type="ECO:0000313" key="1">
    <source>
        <dbReference type="EMBL" id="UTO55716.1"/>
    </source>
</evidence>
<protein>
    <submittedName>
        <fullName evidence="1">Uncharacterized protein</fullName>
    </submittedName>
</protein>
<dbReference type="EMBL" id="CP089285">
    <property type="protein sequence ID" value="UTO56633.1"/>
    <property type="molecule type" value="Genomic_DNA"/>
</dbReference>
<sequence length="1221" mass="140068">MKKSLFFASIFLFLNVFLVFSNVKSEVDAESEFDVNNIIPYVSDELMMYYNRFFVPKTVLDGTAQEPIIGVIGRAYSNGREDKCIVGRYQLVECNKSLFLGFLKEIDKDRLQMCACTINSVELFSQKFTRVLATLPELFNDTTYNPSIRQRYLAGEDDIDMDLDQRIDKGCLNRNIPGEYGCIDISNIIMRGPNPFCNVIAHESSVKIVPIAFDKQSFFVPGVHFIVNGPNNTFHEFDVYAKLDGGQNSYNFNDIDYTINKMYRKNFDSLCINYQDKQGAATQCIPMPYLQRPILKERGDKVNIMFNNCKDYSEDKTGKDTKYCNFEMSVGDKDNNLGFSFIKPKFNIEKYDFDYSFKCEDGSDIKSNSACKAHKVYEEDANSNVKCLVNVPFFKQKHVVKRNNRHHWLNKLDKILLGYSYNVGRCDEASSLDLASMDQTLINKMTIFDSYFYMQQDTHQTDKKPCFNDMYYIYTNDRAFVGNKLCKKSVKIHDSSKKNSIACVTEFFSEDDYNNFFLTDEEDEEKGNVNVLNDMMQGMCISNFPSHEYMVRGDDNKYLLNINDDNTKCDFIKIEAWGGGESGSLDTYEVGRAGSYLMGILKLSDHMNKYLLMDIGKGGGDGVKLERVGKNTEVKLCDDALGRNCSIKLIANGGSKDVLQDSSKGYENLIHYRVATGRNHVNDNEIFIPYQNIDLASGVVRMDDKECVSKGIEKNSNKYLGAGGCARRETSSAQEGANGMVKLTCEKWSDIPGNVKEWENINCGEYLTKLSQLSHKCSKEFPETLNAIIDMMHKSQFCRASNKESLHLINEFIDSIKTIANNSDNENVTNMVTRLADKLQDKFALDKNKVMSHMQNLIKSCTKLPMDNKQYSHQLREDREDMYQQDQSAIPDDKEISKEKEGKNRKLYDLLDFFNTLKINNNCVDKQEFMSLLDRITKQIPQKAFITRFSIDDHLMMDDSQLFTPELVIFSNKLPEYIGHFFLLINKLASKGDIDEQEIVNFITKSLHNGWDEKLKALGIDMMILLNLFRACSGKLTTINIGDGSVIDKKNSQKIASDKLEKDDLVVLLGEFKQNNICRDKEQFVQTLDYLINKIPNAKFHKSLHFPKPIENLVLLIEELAKNGKQIDQLTYSKKVLDFVNTIRNNPSDKQIFLDLGLDVETRPKRFPKQRYTDAYGEVSELEMPSDDLTEIFVNLFIDCVTLEIVAYPYWSTDAHYIHLR</sequence>
<keyword evidence="4" id="KW-1185">Reference proteome</keyword>
<evidence type="ECO:0000313" key="2">
    <source>
        <dbReference type="EMBL" id="UTO56633.1"/>
    </source>
</evidence>
<dbReference type="AlphaFoldDB" id="A0A9Q9F5I6"/>
<dbReference type="Proteomes" id="UP001059822">
    <property type="component" value="Chromosome"/>
</dbReference>
<evidence type="ECO:0000313" key="3">
    <source>
        <dbReference type="Proteomes" id="UP001059822"/>
    </source>
</evidence>
<accession>A0A9Q9F5I6</accession>
<proteinExistence type="predicted"/>
<reference evidence="1" key="1">
    <citation type="journal article" date="2022" name="Microorganisms">
        <title>Assembly and Comparison of Ca. Neoehrlichia mikurensis Genomes.</title>
        <authorList>
            <person name="Azagi T."/>
            <person name="Dirks R.P."/>
            <person name="Yebra-Pimentel E.S."/>
            <person name="Schaap P.J."/>
            <person name="Koehorst J.J."/>
            <person name="Esser H.J."/>
            <person name="Sprong H."/>
        </authorList>
    </citation>
    <scope>NUCLEOTIDE SEQUENCE</scope>
    <source>
        <strain evidence="2">18-2804</strain>
        <strain evidence="1">18-2837</strain>
    </source>
</reference>
<dbReference type="EMBL" id="CP089286">
    <property type="protein sequence ID" value="UTO55716.1"/>
    <property type="molecule type" value="Genomic_DNA"/>
</dbReference>
<dbReference type="Proteomes" id="UP001059985">
    <property type="component" value="Chromosome"/>
</dbReference>
<dbReference type="RefSeq" id="WP_218213744.1">
    <property type="nucleotide sequence ID" value="NZ_CP054597.1"/>
</dbReference>
<gene>
    <name evidence="2" type="ORF">LUA81_01360</name>
    <name evidence="1" type="ORF">LUA82_01370</name>
</gene>
<name>A0A9Q9F5I6_9RICK</name>
<organism evidence="1 3">
    <name type="scientific">Neoehrlichia mikurensis</name>
    <dbReference type="NCBI Taxonomy" id="89586"/>
    <lineage>
        <taxon>Bacteria</taxon>
        <taxon>Pseudomonadati</taxon>
        <taxon>Pseudomonadota</taxon>
        <taxon>Alphaproteobacteria</taxon>
        <taxon>Rickettsiales</taxon>
        <taxon>Anaplasmataceae</taxon>
        <taxon>Candidatus Neoehrlichia</taxon>
    </lineage>
</organism>